<keyword evidence="2" id="KW-1185">Reference proteome</keyword>
<proteinExistence type="predicted"/>
<dbReference type="AlphaFoldDB" id="A0A9Q1HE91"/>
<protein>
    <submittedName>
        <fullName evidence="1">Uncharacterized protein</fullName>
    </submittedName>
</protein>
<dbReference type="EMBL" id="JAIZAY010000002">
    <property type="protein sequence ID" value="KAJ8046362.1"/>
    <property type="molecule type" value="Genomic_DNA"/>
</dbReference>
<sequence>MMECYHENHLSRTRNLFTGYECQPILNECQPIHLQHRDRQPAKAEVQMLAGHTVLDIQKKRSTYLHISVVAGGSPSMKLYDCIKRQSSEVLPLDIS</sequence>
<name>A0A9Q1HE91_HOLLE</name>
<dbReference type="Proteomes" id="UP001152320">
    <property type="component" value="Chromosome 2"/>
</dbReference>
<accession>A0A9Q1HE91</accession>
<evidence type="ECO:0000313" key="2">
    <source>
        <dbReference type="Proteomes" id="UP001152320"/>
    </source>
</evidence>
<evidence type="ECO:0000313" key="1">
    <source>
        <dbReference type="EMBL" id="KAJ8046362.1"/>
    </source>
</evidence>
<organism evidence="1 2">
    <name type="scientific">Holothuria leucospilota</name>
    <name type="common">Black long sea cucumber</name>
    <name type="synonym">Mertensiothuria leucospilota</name>
    <dbReference type="NCBI Taxonomy" id="206669"/>
    <lineage>
        <taxon>Eukaryota</taxon>
        <taxon>Metazoa</taxon>
        <taxon>Echinodermata</taxon>
        <taxon>Eleutherozoa</taxon>
        <taxon>Echinozoa</taxon>
        <taxon>Holothuroidea</taxon>
        <taxon>Aspidochirotacea</taxon>
        <taxon>Aspidochirotida</taxon>
        <taxon>Holothuriidae</taxon>
        <taxon>Holothuria</taxon>
    </lineage>
</organism>
<reference evidence="1" key="1">
    <citation type="submission" date="2021-10" db="EMBL/GenBank/DDBJ databases">
        <title>Tropical sea cucumber genome reveals ecological adaptation and Cuvierian tubules defense mechanism.</title>
        <authorList>
            <person name="Chen T."/>
        </authorList>
    </citation>
    <scope>NUCLEOTIDE SEQUENCE</scope>
    <source>
        <strain evidence="1">Nanhai2018</strain>
        <tissue evidence="1">Muscle</tissue>
    </source>
</reference>
<comment type="caution">
    <text evidence="1">The sequence shown here is derived from an EMBL/GenBank/DDBJ whole genome shotgun (WGS) entry which is preliminary data.</text>
</comment>
<gene>
    <name evidence="1" type="ORF">HOLleu_05010</name>
</gene>